<dbReference type="OrthoDB" id="6159523at2759"/>
<evidence type="ECO:0000256" key="1">
    <source>
        <dbReference type="SAM" id="MobiDB-lite"/>
    </source>
</evidence>
<accession>A0A8B8CUD4</accession>
<evidence type="ECO:0000313" key="3">
    <source>
        <dbReference type="Proteomes" id="UP000694844"/>
    </source>
</evidence>
<feature type="compositionally biased region" description="Basic and acidic residues" evidence="1">
    <location>
        <begin position="78"/>
        <end position="95"/>
    </location>
</feature>
<name>A0A8B8CUD4_CRAVI</name>
<reference evidence="3" key="1">
    <citation type="submission" date="2024-06" db="UniProtKB">
        <authorList>
            <consortium name="RefSeq"/>
        </authorList>
    </citation>
    <scope>NUCLEOTIDE SEQUENCE [LARGE SCALE GENOMIC DNA]</scope>
</reference>
<reference evidence="4" key="2">
    <citation type="submission" date="2025-08" db="UniProtKB">
        <authorList>
            <consortium name="RefSeq"/>
        </authorList>
    </citation>
    <scope>IDENTIFICATION</scope>
    <source>
        <tissue evidence="4">Whole sample</tissue>
    </source>
</reference>
<keyword evidence="3" id="KW-1185">Reference proteome</keyword>
<feature type="region of interest" description="Disordered" evidence="1">
    <location>
        <begin position="30"/>
        <end position="54"/>
    </location>
</feature>
<dbReference type="KEGG" id="cvn:111121193"/>
<protein>
    <submittedName>
        <fullName evidence="4">Uncharacterized protein LOC111121193 isoform X1</fullName>
    </submittedName>
</protein>
<organism evidence="3 4">
    <name type="scientific">Crassostrea virginica</name>
    <name type="common">Eastern oyster</name>
    <dbReference type="NCBI Taxonomy" id="6565"/>
    <lineage>
        <taxon>Eukaryota</taxon>
        <taxon>Metazoa</taxon>
        <taxon>Spiralia</taxon>
        <taxon>Lophotrochozoa</taxon>
        <taxon>Mollusca</taxon>
        <taxon>Bivalvia</taxon>
        <taxon>Autobranchia</taxon>
        <taxon>Pteriomorphia</taxon>
        <taxon>Ostreida</taxon>
        <taxon>Ostreoidea</taxon>
        <taxon>Ostreidae</taxon>
        <taxon>Crassostrea</taxon>
    </lineage>
</organism>
<dbReference type="AlphaFoldDB" id="A0A8B8CUD4"/>
<dbReference type="RefSeq" id="XP_022318061.1">
    <property type="nucleotide sequence ID" value="XM_022462353.1"/>
</dbReference>
<dbReference type="GeneID" id="111121193"/>
<feature type="transmembrane region" description="Helical" evidence="2">
    <location>
        <begin position="204"/>
        <end position="225"/>
    </location>
</feature>
<evidence type="ECO:0000256" key="2">
    <source>
        <dbReference type="SAM" id="Phobius"/>
    </source>
</evidence>
<evidence type="ECO:0000313" key="4">
    <source>
        <dbReference type="RefSeq" id="XP_022318061.1"/>
    </source>
</evidence>
<keyword evidence="2" id="KW-0472">Membrane</keyword>
<dbReference type="Proteomes" id="UP000694844">
    <property type="component" value="Chromosome 1"/>
</dbReference>
<keyword evidence="2" id="KW-0812">Transmembrane</keyword>
<sequence length="512" mass="58815">METRNVSSENKPPEDDKAQEMYVTFSAEQHELNTEDQQPIRNRESLTKSQKKRRKFIPLRYHSRIFKISSKKKRKHQETHTTNHESYERKETSHLPAEDYQLSINSSGSSTYAICKKFSKESGKSNASCDTYHEIDESRIGEETRGRCNTISSIGTCLESYPPRRTGRENINTSGDGQQITDLHNRISHEREDFEKRKRFSKRYMYICSVVLVVAIISVGVAYLLSTNNVNDKLESTVQDGVKKLPSKEFMKQVVSNVTDVEYLEHVFSNISIMGIEKVQTEMDLLSRELTDLPNALNGTSQADLDLLYMMNEVKVGLANQTKELNQLIATLPKKSDIPDKEYIKHLVTNITNEQMKDAVDVIKKEIPNKDYIKQVVTDITKEEMKKIVDLLRKDIPDKEYLEFVVANKTKEEVKNSMSDVKKDIYNLTEVIKKHLYKFINGTRCKASCSGLEDGNYQSCHTCEGFISCTGGIPTSMSCQPSHPNQTVFWDDFEKRCNYVSYTCDTKYLLLP</sequence>
<keyword evidence="2" id="KW-1133">Transmembrane helix</keyword>
<gene>
    <name evidence="4" type="primary">LOC111121193</name>
</gene>
<proteinExistence type="predicted"/>
<feature type="region of interest" description="Disordered" evidence="1">
    <location>
        <begin position="70"/>
        <end position="95"/>
    </location>
</feature>